<sequence>MIRAHVIDGVTYFCAKAARARKINPGGERIGGEEVDALLSRHPAVPDAKRVAMPDLFYGAKDRMFPVLRERRATPDIPQKVEFLSSQALASLSIRSTLRSWTCFR</sequence>
<keyword evidence="2" id="KW-1185">Reference proteome</keyword>
<accession>A0ABV1LWR1</accession>
<organism evidence="1 2">
    <name type="scientific">Paraburkholderia acidicola</name>
    <dbReference type="NCBI Taxonomy" id="1912599"/>
    <lineage>
        <taxon>Bacteria</taxon>
        <taxon>Pseudomonadati</taxon>
        <taxon>Pseudomonadota</taxon>
        <taxon>Betaproteobacteria</taxon>
        <taxon>Burkholderiales</taxon>
        <taxon>Burkholderiaceae</taxon>
        <taxon>Paraburkholderia</taxon>
    </lineage>
</organism>
<dbReference type="SUPFAM" id="SSF56801">
    <property type="entry name" value="Acetyl-CoA synthetase-like"/>
    <property type="match status" value="1"/>
</dbReference>
<name>A0ABV1LWR1_9BURK</name>
<reference evidence="1 2" key="1">
    <citation type="journal article" date="2024" name="Chem. Sci.">
        <title>Discovery of a lagriamide polyketide by integrated genome mining, isotopic labeling, and untargeted metabolomics.</title>
        <authorList>
            <person name="Fergusson C.H."/>
            <person name="Saulog J."/>
            <person name="Paulo B.S."/>
            <person name="Wilson D.M."/>
            <person name="Liu D.Y."/>
            <person name="Morehouse N.J."/>
            <person name="Waterworth S."/>
            <person name="Barkei J."/>
            <person name="Gray C.A."/>
            <person name="Kwan J.C."/>
            <person name="Eustaquio A.S."/>
            <person name="Linington R.G."/>
        </authorList>
    </citation>
    <scope>NUCLEOTIDE SEQUENCE [LARGE SCALE GENOMIC DNA]</scope>
    <source>
        <strain evidence="1 2">RL17-338-BIF-B</strain>
    </source>
</reference>
<gene>
    <name evidence="1" type="ORF">N0A02_30305</name>
</gene>
<dbReference type="Proteomes" id="UP001469089">
    <property type="component" value="Unassembled WGS sequence"/>
</dbReference>
<proteinExistence type="predicted"/>
<dbReference type="EMBL" id="JAOALG010000002">
    <property type="protein sequence ID" value="MEQ5843755.1"/>
    <property type="molecule type" value="Genomic_DNA"/>
</dbReference>
<evidence type="ECO:0000313" key="1">
    <source>
        <dbReference type="EMBL" id="MEQ5843755.1"/>
    </source>
</evidence>
<comment type="caution">
    <text evidence="1">The sequence shown here is derived from an EMBL/GenBank/DDBJ whole genome shotgun (WGS) entry which is preliminary data.</text>
</comment>
<dbReference type="RefSeq" id="WP_349545362.1">
    <property type="nucleotide sequence ID" value="NZ_JAOALG010000002.1"/>
</dbReference>
<protein>
    <submittedName>
        <fullName evidence="1">Uncharacterized protein</fullName>
    </submittedName>
</protein>
<evidence type="ECO:0000313" key="2">
    <source>
        <dbReference type="Proteomes" id="UP001469089"/>
    </source>
</evidence>